<dbReference type="InterPro" id="IPR013216">
    <property type="entry name" value="Methyltransf_11"/>
</dbReference>
<name>A0ABU9XE34_9BACI</name>
<dbReference type="Pfam" id="PF08241">
    <property type="entry name" value="Methyltransf_11"/>
    <property type="match status" value="1"/>
</dbReference>
<keyword evidence="2" id="KW-0808">Transferase</keyword>
<dbReference type="RefSeq" id="WP_345823738.1">
    <property type="nucleotide sequence ID" value="NZ_JBDIML010000001.1"/>
</dbReference>
<gene>
    <name evidence="2" type="ORF">ABC228_03730</name>
</gene>
<dbReference type="GO" id="GO:0008168">
    <property type="term" value="F:methyltransferase activity"/>
    <property type="evidence" value="ECO:0007669"/>
    <property type="project" value="UniProtKB-KW"/>
</dbReference>
<dbReference type="PANTHER" id="PTHR43591">
    <property type="entry name" value="METHYLTRANSFERASE"/>
    <property type="match status" value="1"/>
</dbReference>
<protein>
    <submittedName>
        <fullName evidence="2">Methyltransferase domain-containing protein</fullName>
    </submittedName>
</protein>
<dbReference type="SUPFAM" id="SSF53335">
    <property type="entry name" value="S-adenosyl-L-methionine-dependent methyltransferases"/>
    <property type="match status" value="1"/>
</dbReference>
<evidence type="ECO:0000313" key="3">
    <source>
        <dbReference type="Proteomes" id="UP001444625"/>
    </source>
</evidence>
<dbReference type="EMBL" id="JBDIML010000001">
    <property type="protein sequence ID" value="MEN2766285.1"/>
    <property type="molecule type" value="Genomic_DNA"/>
</dbReference>
<proteinExistence type="predicted"/>
<dbReference type="Proteomes" id="UP001444625">
    <property type="component" value="Unassembled WGS sequence"/>
</dbReference>
<organism evidence="2 3">
    <name type="scientific">Ornithinibacillus xuwenensis</name>
    <dbReference type="NCBI Taxonomy" id="3144668"/>
    <lineage>
        <taxon>Bacteria</taxon>
        <taxon>Bacillati</taxon>
        <taxon>Bacillota</taxon>
        <taxon>Bacilli</taxon>
        <taxon>Bacillales</taxon>
        <taxon>Bacillaceae</taxon>
        <taxon>Ornithinibacillus</taxon>
    </lineage>
</organism>
<dbReference type="Gene3D" id="3.40.50.150">
    <property type="entry name" value="Vaccinia Virus protein VP39"/>
    <property type="match status" value="1"/>
</dbReference>
<dbReference type="PANTHER" id="PTHR43591:SF24">
    <property type="entry name" value="2-METHOXY-6-POLYPRENYL-1,4-BENZOQUINOL METHYLASE, MITOCHONDRIAL"/>
    <property type="match status" value="1"/>
</dbReference>
<comment type="caution">
    <text evidence="2">The sequence shown here is derived from an EMBL/GenBank/DDBJ whole genome shotgun (WGS) entry which is preliminary data.</text>
</comment>
<reference evidence="2 3" key="1">
    <citation type="submission" date="2024-05" db="EMBL/GenBank/DDBJ databases">
        <authorList>
            <person name="Haq I."/>
            <person name="Ullah Z."/>
            <person name="Ahmad R."/>
            <person name="Li M."/>
            <person name="Tong Y."/>
        </authorList>
    </citation>
    <scope>NUCLEOTIDE SEQUENCE [LARGE SCALE GENOMIC DNA]</scope>
    <source>
        <strain evidence="2 3">16A2E</strain>
    </source>
</reference>
<dbReference type="GO" id="GO:0032259">
    <property type="term" value="P:methylation"/>
    <property type="evidence" value="ECO:0007669"/>
    <property type="project" value="UniProtKB-KW"/>
</dbReference>
<dbReference type="InterPro" id="IPR029063">
    <property type="entry name" value="SAM-dependent_MTases_sf"/>
</dbReference>
<evidence type="ECO:0000313" key="2">
    <source>
        <dbReference type="EMBL" id="MEN2766285.1"/>
    </source>
</evidence>
<dbReference type="CDD" id="cd02440">
    <property type="entry name" value="AdoMet_MTases"/>
    <property type="match status" value="1"/>
</dbReference>
<keyword evidence="2" id="KW-0489">Methyltransferase</keyword>
<evidence type="ECO:0000259" key="1">
    <source>
        <dbReference type="Pfam" id="PF08241"/>
    </source>
</evidence>
<accession>A0ABU9XE34</accession>
<sequence length="186" mass="20959">MEKKRFKKIVKFLENPNKRGDIPPEQLLQLIPIKKDDNILDLGAGSGYITIPAAKYVEGVVYALDINSTMLEIIKSKAKQENIGNLVTLEASIDNIPLENSTIDISLASFVLHEVMELSIALEKINQVLKKNGHFVCVEFEKNEPYEEPHPRISSTTMEQEILKAGFHVIEKIFPTKGVYIIIAKK</sequence>
<keyword evidence="3" id="KW-1185">Reference proteome</keyword>
<feature type="domain" description="Methyltransferase type 11" evidence="1">
    <location>
        <begin position="40"/>
        <end position="137"/>
    </location>
</feature>